<dbReference type="KEGG" id="theu:HPC62_05305"/>
<gene>
    <name evidence="1" type="ORF">HPC62_05305</name>
</gene>
<dbReference type="EMBL" id="CP053661">
    <property type="protein sequence ID" value="QKD81684.1"/>
    <property type="molecule type" value="Genomic_DNA"/>
</dbReference>
<evidence type="ECO:0000313" key="2">
    <source>
        <dbReference type="Proteomes" id="UP000505210"/>
    </source>
</evidence>
<evidence type="ECO:0000313" key="1">
    <source>
        <dbReference type="EMBL" id="QKD81684.1"/>
    </source>
</evidence>
<keyword evidence="2" id="KW-1185">Reference proteome</keyword>
<protein>
    <submittedName>
        <fullName evidence="1">Uncharacterized protein</fullName>
    </submittedName>
</protein>
<name>A0A6M8B495_9CYAN</name>
<sequence>MLPSMSLLPGAIAELFAQASVTGVLTLADRYGLLAAILEDSLSEEERYAINRVLRAVCRGHVHVVDELSVVR</sequence>
<organism evidence="1 2">
    <name type="scientific">Thermoleptolyngbya sichuanensis A183</name>
    <dbReference type="NCBI Taxonomy" id="2737172"/>
    <lineage>
        <taxon>Bacteria</taxon>
        <taxon>Bacillati</taxon>
        <taxon>Cyanobacteriota</taxon>
        <taxon>Cyanophyceae</taxon>
        <taxon>Oculatellales</taxon>
        <taxon>Oculatellaceae</taxon>
        <taxon>Thermoleptolyngbya</taxon>
        <taxon>Thermoleptolyngbya sichuanensis</taxon>
    </lineage>
</organism>
<accession>A0A6M8B495</accession>
<reference evidence="1 2" key="1">
    <citation type="submission" date="2020-05" db="EMBL/GenBank/DDBJ databases">
        <title>Complete genome sequence of of a novel Thermoleptolyngbya strain isolated from hot springs of Ganzi, Sichuan China.</title>
        <authorList>
            <person name="Tang J."/>
            <person name="Daroch M."/>
            <person name="Li L."/>
            <person name="Waleron K."/>
            <person name="Waleron M."/>
            <person name="Waleron M."/>
        </authorList>
    </citation>
    <scope>NUCLEOTIDE SEQUENCE [LARGE SCALE GENOMIC DNA]</scope>
    <source>
        <strain evidence="1 2">PKUAC-SCTA183</strain>
    </source>
</reference>
<dbReference type="Proteomes" id="UP000505210">
    <property type="component" value="Chromosome"/>
</dbReference>
<proteinExistence type="predicted"/>
<dbReference type="AlphaFoldDB" id="A0A6M8B495"/>